<dbReference type="CDD" id="cd02440">
    <property type="entry name" value="AdoMet_MTases"/>
    <property type="match status" value="1"/>
</dbReference>
<dbReference type="GO" id="GO:0032259">
    <property type="term" value="P:methylation"/>
    <property type="evidence" value="ECO:0007669"/>
    <property type="project" value="UniProtKB-KW"/>
</dbReference>
<keyword evidence="2" id="KW-0808">Transferase</keyword>
<evidence type="ECO:0000313" key="2">
    <source>
        <dbReference type="EMBL" id="TKC89218.1"/>
    </source>
</evidence>
<dbReference type="GO" id="GO:0008168">
    <property type="term" value="F:methyltransferase activity"/>
    <property type="evidence" value="ECO:0007669"/>
    <property type="project" value="UniProtKB-KW"/>
</dbReference>
<dbReference type="InterPro" id="IPR041698">
    <property type="entry name" value="Methyltransf_25"/>
</dbReference>
<protein>
    <submittedName>
        <fullName evidence="2">Class I SAM-dependent methyltransferase</fullName>
    </submittedName>
</protein>
<keyword evidence="2" id="KW-0489">Methyltransferase</keyword>
<dbReference type="InterPro" id="IPR029063">
    <property type="entry name" value="SAM-dependent_MTases_sf"/>
</dbReference>
<feature type="domain" description="Methyltransferase" evidence="1">
    <location>
        <begin position="66"/>
        <end position="155"/>
    </location>
</feature>
<dbReference type="AlphaFoldDB" id="A0A4U1I750"/>
<accession>A0A4U1I750</accession>
<sequence>MNHPNPSAPRNYPTVDYDEHARTCAPDDFWAQVKRTVGGKVVSEEHVDMIMQAIRQHLAIEPKDIVLDLACGNGALSARLFRACSSLVGVDISSYMIDIANQHFAVPPQFTFAASGAAEYVCAEAMPERFTKVMCYASFSYLSEQEAQTTLQTLHSRFVNVDRVFLGNVPDGERAAAFYAPRIPEPGELTDPRARIGIWRTRAEFAALAASTGWDTEFGTMPEGYFSGYYRYDAVLHRRSAPNASREQVNPGPVQ</sequence>
<organism evidence="2 3">
    <name type="scientific">Trinickia terrae</name>
    <dbReference type="NCBI Taxonomy" id="2571161"/>
    <lineage>
        <taxon>Bacteria</taxon>
        <taxon>Pseudomonadati</taxon>
        <taxon>Pseudomonadota</taxon>
        <taxon>Betaproteobacteria</taxon>
        <taxon>Burkholderiales</taxon>
        <taxon>Burkholderiaceae</taxon>
        <taxon>Trinickia</taxon>
    </lineage>
</organism>
<evidence type="ECO:0000313" key="3">
    <source>
        <dbReference type="Proteomes" id="UP000305539"/>
    </source>
</evidence>
<dbReference type="OrthoDB" id="9791837at2"/>
<dbReference type="RefSeq" id="WP_136893769.1">
    <property type="nucleotide sequence ID" value="NZ_SWJE01000005.1"/>
</dbReference>
<dbReference type="Proteomes" id="UP000305539">
    <property type="component" value="Unassembled WGS sequence"/>
</dbReference>
<dbReference type="EMBL" id="SWJE01000005">
    <property type="protein sequence ID" value="TKC89218.1"/>
    <property type="molecule type" value="Genomic_DNA"/>
</dbReference>
<evidence type="ECO:0000259" key="1">
    <source>
        <dbReference type="Pfam" id="PF13649"/>
    </source>
</evidence>
<reference evidence="2 3" key="1">
    <citation type="submission" date="2019-04" db="EMBL/GenBank/DDBJ databases">
        <title>Trinickia sp. 7GSK02, isolated from subtropical forest soil.</title>
        <authorList>
            <person name="Gao Z.-H."/>
            <person name="Qiu L.-H."/>
        </authorList>
    </citation>
    <scope>NUCLEOTIDE SEQUENCE [LARGE SCALE GENOMIC DNA]</scope>
    <source>
        <strain evidence="2 3">7GSK02</strain>
    </source>
</reference>
<proteinExistence type="predicted"/>
<dbReference type="Gene3D" id="3.40.50.150">
    <property type="entry name" value="Vaccinia Virus protein VP39"/>
    <property type="match status" value="1"/>
</dbReference>
<dbReference type="Pfam" id="PF13649">
    <property type="entry name" value="Methyltransf_25"/>
    <property type="match status" value="1"/>
</dbReference>
<gene>
    <name evidence="2" type="ORF">FAZ69_09640</name>
</gene>
<comment type="caution">
    <text evidence="2">The sequence shown here is derived from an EMBL/GenBank/DDBJ whole genome shotgun (WGS) entry which is preliminary data.</text>
</comment>
<dbReference type="SUPFAM" id="SSF53335">
    <property type="entry name" value="S-adenosyl-L-methionine-dependent methyltransferases"/>
    <property type="match status" value="1"/>
</dbReference>
<name>A0A4U1I750_9BURK</name>
<keyword evidence="3" id="KW-1185">Reference proteome</keyword>